<dbReference type="PROSITE" id="PS51343">
    <property type="entry name" value="PII_GLNB_DOM"/>
    <property type="match status" value="1"/>
</dbReference>
<protein>
    <submittedName>
        <fullName evidence="1">Nitrogen regulatory protein P-II family</fullName>
    </submittedName>
</protein>
<dbReference type="InterPro" id="IPR011322">
    <property type="entry name" value="N-reg_PII-like_a/b"/>
</dbReference>
<dbReference type="Pfam" id="PF00543">
    <property type="entry name" value="P-II"/>
    <property type="match status" value="1"/>
</dbReference>
<organism evidence="1 2">
    <name type="scientific">Desulfocurvibacter africanus PCS</name>
    <dbReference type="NCBI Taxonomy" id="1262666"/>
    <lineage>
        <taxon>Bacteria</taxon>
        <taxon>Pseudomonadati</taxon>
        <taxon>Thermodesulfobacteriota</taxon>
        <taxon>Desulfovibrionia</taxon>
        <taxon>Desulfovibrionales</taxon>
        <taxon>Desulfovibrionaceae</taxon>
        <taxon>Desulfocurvibacter</taxon>
    </lineage>
</organism>
<comment type="caution">
    <text evidence="1">The sequence shown here is derived from an EMBL/GenBank/DDBJ whole genome shotgun (WGS) entry which is preliminary data.</text>
</comment>
<dbReference type="EMBL" id="AOSV01000007">
    <property type="protein sequence ID" value="EMG38219.1"/>
    <property type="molecule type" value="Genomic_DNA"/>
</dbReference>
<evidence type="ECO:0000313" key="2">
    <source>
        <dbReference type="Proteomes" id="UP000011922"/>
    </source>
</evidence>
<dbReference type="SUPFAM" id="SSF54913">
    <property type="entry name" value="GlnB-like"/>
    <property type="match status" value="1"/>
</dbReference>
<dbReference type="GO" id="GO:0006808">
    <property type="term" value="P:regulation of nitrogen utilization"/>
    <property type="evidence" value="ECO:0007669"/>
    <property type="project" value="InterPro"/>
</dbReference>
<dbReference type="AlphaFoldDB" id="M5PVX0"/>
<dbReference type="OrthoDB" id="9803021at2"/>
<evidence type="ECO:0000313" key="1">
    <source>
        <dbReference type="EMBL" id="EMG38219.1"/>
    </source>
</evidence>
<accession>M5PVX0</accession>
<name>M5PVX0_DESAF</name>
<dbReference type="Gene3D" id="3.30.70.120">
    <property type="match status" value="1"/>
</dbReference>
<reference evidence="1 2" key="1">
    <citation type="journal article" date="2013" name="Genome Announc.">
        <title>Draft Genome Sequence for Desulfovibrio africanus Strain PCS.</title>
        <authorList>
            <person name="Brown S.D."/>
            <person name="Utturkar S.M."/>
            <person name="Arkin A.P."/>
            <person name="Deutschbauer A.M."/>
            <person name="Elias D.A."/>
            <person name="Hazen T.C."/>
            <person name="Chakraborty R."/>
        </authorList>
    </citation>
    <scope>NUCLEOTIDE SEQUENCE [LARGE SCALE GENOMIC DNA]</scope>
    <source>
        <strain evidence="1 2">PCS</strain>
    </source>
</reference>
<dbReference type="SMART" id="SM00938">
    <property type="entry name" value="P-II"/>
    <property type="match status" value="1"/>
</dbReference>
<dbReference type="GO" id="GO:0030234">
    <property type="term" value="F:enzyme regulator activity"/>
    <property type="evidence" value="ECO:0007669"/>
    <property type="project" value="InterPro"/>
</dbReference>
<dbReference type="InterPro" id="IPR015867">
    <property type="entry name" value="N-reg_PII/ATP_PRibTrfase_C"/>
</dbReference>
<sequence>MKLQTNRDLIVTIVNKGWSERVVKSSKAAGAEGGTILFARGTGVRERTSFLGISVEPEKEMVLTIVSNKITETVLQAIVDGAELEKPGAGIAFVLPLKSVAGICHFEPEATSLDNVICD</sequence>
<dbReference type="PATRIC" id="fig|1262666.3.peg.1060"/>
<dbReference type="InterPro" id="IPR002187">
    <property type="entry name" value="N-reg_PII"/>
</dbReference>
<proteinExistence type="predicted"/>
<dbReference type="Proteomes" id="UP000011922">
    <property type="component" value="Unassembled WGS sequence"/>
</dbReference>
<dbReference type="RefSeq" id="WP_005984720.1">
    <property type="nucleotide sequence ID" value="NZ_AOSV01000007.1"/>
</dbReference>
<gene>
    <name evidence="1" type="ORF">PCS_01045</name>
</gene>